<evidence type="ECO:0000313" key="1">
    <source>
        <dbReference type="EMBL" id="KAK9933523.1"/>
    </source>
</evidence>
<organism evidence="1 2">
    <name type="scientific">Rubus argutus</name>
    <name type="common">Southern blackberry</name>
    <dbReference type="NCBI Taxonomy" id="59490"/>
    <lineage>
        <taxon>Eukaryota</taxon>
        <taxon>Viridiplantae</taxon>
        <taxon>Streptophyta</taxon>
        <taxon>Embryophyta</taxon>
        <taxon>Tracheophyta</taxon>
        <taxon>Spermatophyta</taxon>
        <taxon>Magnoliopsida</taxon>
        <taxon>eudicotyledons</taxon>
        <taxon>Gunneridae</taxon>
        <taxon>Pentapetalae</taxon>
        <taxon>rosids</taxon>
        <taxon>fabids</taxon>
        <taxon>Rosales</taxon>
        <taxon>Rosaceae</taxon>
        <taxon>Rosoideae</taxon>
        <taxon>Rosoideae incertae sedis</taxon>
        <taxon>Rubus</taxon>
    </lineage>
</organism>
<name>A0AAW1XCD0_RUBAR</name>
<dbReference type="InterPro" id="IPR011990">
    <property type="entry name" value="TPR-like_helical_dom_sf"/>
</dbReference>
<protein>
    <recommendedName>
        <fullName evidence="3">Pentatricopeptide repeat-containing protein</fullName>
    </recommendedName>
</protein>
<accession>A0AAW1XCD0</accession>
<keyword evidence="2" id="KW-1185">Reference proteome</keyword>
<dbReference type="Proteomes" id="UP001457282">
    <property type="component" value="Unassembled WGS sequence"/>
</dbReference>
<dbReference type="EMBL" id="JBEDUW010000004">
    <property type="protein sequence ID" value="KAK9933523.1"/>
    <property type="molecule type" value="Genomic_DNA"/>
</dbReference>
<comment type="caution">
    <text evidence="1">The sequence shown here is derived from an EMBL/GenBank/DDBJ whole genome shotgun (WGS) entry which is preliminary data.</text>
</comment>
<sequence length="153" mass="17197">MARASSSISVVLRRQSPNTHIRYLTTETKDCDFTQVAQQICKIIRTKPRWENTLSSQYPSLNFSDPQFSREVLKHQNNVLLSLRFFLWLSSHNGFSPDPISCNAIFNALVEAKACSAAKSFLESTSFSPEPASLESYARCLCEGGWVEEAVDV</sequence>
<gene>
    <name evidence="1" type="ORF">M0R45_020718</name>
</gene>
<evidence type="ECO:0000313" key="2">
    <source>
        <dbReference type="Proteomes" id="UP001457282"/>
    </source>
</evidence>
<evidence type="ECO:0008006" key="3">
    <source>
        <dbReference type="Google" id="ProtNLM"/>
    </source>
</evidence>
<dbReference type="AlphaFoldDB" id="A0AAW1XCD0"/>
<dbReference type="Gene3D" id="1.25.40.10">
    <property type="entry name" value="Tetratricopeptide repeat domain"/>
    <property type="match status" value="1"/>
</dbReference>
<reference evidence="1 2" key="1">
    <citation type="journal article" date="2023" name="G3 (Bethesda)">
        <title>A chromosome-length genome assembly and annotation of blackberry (Rubus argutus, cv. 'Hillquist').</title>
        <authorList>
            <person name="Bruna T."/>
            <person name="Aryal R."/>
            <person name="Dudchenko O."/>
            <person name="Sargent D.J."/>
            <person name="Mead D."/>
            <person name="Buti M."/>
            <person name="Cavallini A."/>
            <person name="Hytonen T."/>
            <person name="Andres J."/>
            <person name="Pham M."/>
            <person name="Weisz D."/>
            <person name="Mascagni F."/>
            <person name="Usai G."/>
            <person name="Natali L."/>
            <person name="Bassil N."/>
            <person name="Fernandez G.E."/>
            <person name="Lomsadze A."/>
            <person name="Armour M."/>
            <person name="Olukolu B."/>
            <person name="Poorten T."/>
            <person name="Britton C."/>
            <person name="Davik J."/>
            <person name="Ashrafi H."/>
            <person name="Aiden E.L."/>
            <person name="Borodovsky M."/>
            <person name="Worthington M."/>
        </authorList>
    </citation>
    <scope>NUCLEOTIDE SEQUENCE [LARGE SCALE GENOMIC DNA]</scope>
    <source>
        <strain evidence="1">PI 553951</strain>
    </source>
</reference>
<proteinExistence type="predicted"/>